<dbReference type="InterPro" id="IPR024752">
    <property type="entry name" value="Myb/SANT-like_dom"/>
</dbReference>
<name>A0A8S0QZZ3_OLEEU</name>
<evidence type="ECO:0000313" key="4">
    <source>
        <dbReference type="Proteomes" id="UP000594638"/>
    </source>
</evidence>
<dbReference type="Pfam" id="PF12776">
    <property type="entry name" value="Myb_DNA-bind_3"/>
    <property type="match status" value="1"/>
</dbReference>
<dbReference type="InterPro" id="IPR045026">
    <property type="entry name" value="LIMYB"/>
</dbReference>
<dbReference type="AlphaFoldDB" id="A0A8S0QZZ3"/>
<feature type="domain" description="Myb/SANT-like" evidence="2">
    <location>
        <begin position="2"/>
        <end position="66"/>
    </location>
</feature>
<evidence type="ECO:0000259" key="2">
    <source>
        <dbReference type="Pfam" id="PF12776"/>
    </source>
</evidence>
<protein>
    <recommendedName>
        <fullName evidence="2">Myb/SANT-like domain-containing protein</fullName>
    </recommendedName>
</protein>
<dbReference type="Gramene" id="OE9A115386T1">
    <property type="protein sequence ID" value="OE9A115386C1"/>
    <property type="gene ID" value="OE9A115386"/>
</dbReference>
<dbReference type="PANTHER" id="PTHR47584">
    <property type="match status" value="1"/>
</dbReference>
<accession>A0A8S0QZZ3</accession>
<proteinExistence type="predicted"/>
<dbReference type="OrthoDB" id="4955136at2759"/>
<sequence length="148" mass="17252">MKQGWERVVALFNSTSGHNWTKLQLRNHWDAMCHEHKHLRELLNSTGVEFDESTGRLVVSDEWWTRKMREKKENKDFKDKDVSEIYIQYSDSYDDDKYTTTLSLMCRTGLISFEDSEVDDHLDAIPIDADDNVSSDEGLGRIGTTSMR</sequence>
<organism evidence="3 4">
    <name type="scientific">Olea europaea subsp. europaea</name>
    <dbReference type="NCBI Taxonomy" id="158383"/>
    <lineage>
        <taxon>Eukaryota</taxon>
        <taxon>Viridiplantae</taxon>
        <taxon>Streptophyta</taxon>
        <taxon>Embryophyta</taxon>
        <taxon>Tracheophyta</taxon>
        <taxon>Spermatophyta</taxon>
        <taxon>Magnoliopsida</taxon>
        <taxon>eudicotyledons</taxon>
        <taxon>Gunneridae</taxon>
        <taxon>Pentapetalae</taxon>
        <taxon>asterids</taxon>
        <taxon>lamiids</taxon>
        <taxon>Lamiales</taxon>
        <taxon>Oleaceae</taxon>
        <taxon>Oleeae</taxon>
        <taxon>Olea</taxon>
    </lineage>
</organism>
<evidence type="ECO:0000313" key="3">
    <source>
        <dbReference type="EMBL" id="CAA2971378.1"/>
    </source>
</evidence>
<dbReference type="Proteomes" id="UP000594638">
    <property type="component" value="Unassembled WGS sequence"/>
</dbReference>
<gene>
    <name evidence="3" type="ORF">OLEA9_A115386</name>
</gene>
<evidence type="ECO:0000256" key="1">
    <source>
        <dbReference type="SAM" id="MobiDB-lite"/>
    </source>
</evidence>
<keyword evidence="4" id="KW-1185">Reference proteome</keyword>
<feature type="region of interest" description="Disordered" evidence="1">
    <location>
        <begin position="129"/>
        <end position="148"/>
    </location>
</feature>
<dbReference type="EMBL" id="CACTIH010002010">
    <property type="protein sequence ID" value="CAA2971378.1"/>
    <property type="molecule type" value="Genomic_DNA"/>
</dbReference>
<reference evidence="3 4" key="1">
    <citation type="submission" date="2019-12" db="EMBL/GenBank/DDBJ databases">
        <authorList>
            <person name="Alioto T."/>
            <person name="Alioto T."/>
            <person name="Gomez Garrido J."/>
        </authorList>
    </citation>
    <scope>NUCLEOTIDE SEQUENCE [LARGE SCALE GENOMIC DNA]</scope>
</reference>
<comment type="caution">
    <text evidence="3">The sequence shown here is derived from an EMBL/GenBank/DDBJ whole genome shotgun (WGS) entry which is preliminary data.</text>
</comment>
<dbReference type="PANTHER" id="PTHR47584:SF17">
    <property type="entry name" value="MYB_SANT-LIKE DNA-BINDING DOMAIN PROTEIN"/>
    <property type="match status" value="1"/>
</dbReference>